<gene>
    <name evidence="1" type="ORF">B296_00002927</name>
</gene>
<dbReference type="Proteomes" id="UP000287651">
    <property type="component" value="Unassembled WGS sequence"/>
</dbReference>
<accession>A0A427B392</accession>
<dbReference type="AlphaFoldDB" id="A0A427B392"/>
<evidence type="ECO:0000313" key="2">
    <source>
        <dbReference type="Proteomes" id="UP000287651"/>
    </source>
</evidence>
<name>A0A427B392_ENSVE</name>
<reference evidence="1 2" key="1">
    <citation type="journal article" date="2014" name="Agronomy (Basel)">
        <title>A Draft Genome Sequence for Ensete ventricosum, the Drought-Tolerant Tree Against Hunger.</title>
        <authorList>
            <person name="Harrison J."/>
            <person name="Moore K.A."/>
            <person name="Paszkiewicz K."/>
            <person name="Jones T."/>
            <person name="Grant M."/>
            <person name="Ambacheew D."/>
            <person name="Muzemil S."/>
            <person name="Studholme D.J."/>
        </authorList>
    </citation>
    <scope>NUCLEOTIDE SEQUENCE [LARGE SCALE GENOMIC DNA]</scope>
</reference>
<dbReference type="EMBL" id="AMZH03000592">
    <property type="protein sequence ID" value="RRT82942.1"/>
    <property type="molecule type" value="Genomic_DNA"/>
</dbReference>
<comment type="caution">
    <text evidence="1">The sequence shown here is derived from an EMBL/GenBank/DDBJ whole genome shotgun (WGS) entry which is preliminary data.</text>
</comment>
<evidence type="ECO:0000313" key="1">
    <source>
        <dbReference type="EMBL" id="RRT82942.1"/>
    </source>
</evidence>
<proteinExistence type="predicted"/>
<organism evidence="1 2">
    <name type="scientific">Ensete ventricosum</name>
    <name type="common">Abyssinian banana</name>
    <name type="synonym">Musa ensete</name>
    <dbReference type="NCBI Taxonomy" id="4639"/>
    <lineage>
        <taxon>Eukaryota</taxon>
        <taxon>Viridiplantae</taxon>
        <taxon>Streptophyta</taxon>
        <taxon>Embryophyta</taxon>
        <taxon>Tracheophyta</taxon>
        <taxon>Spermatophyta</taxon>
        <taxon>Magnoliopsida</taxon>
        <taxon>Liliopsida</taxon>
        <taxon>Zingiberales</taxon>
        <taxon>Musaceae</taxon>
        <taxon>Ensete</taxon>
    </lineage>
</organism>
<protein>
    <submittedName>
        <fullName evidence="1">Uncharacterized protein</fullName>
    </submittedName>
</protein>
<sequence length="232" mass="25048">MNRRRNKRRQGWMTEATIAGASGATDVAAGSCVDNQRRRLSVGRGRRRHKEVGETTIEKRVTTVEEGATGSFLVLRLEGNNNCCYVASRNRYCGSLGGSDGGSQALAIMVAAVEIDEGVVLVEQQVRMGGGSEKQERCCCVRVERKAITIAATATWAEVGAGRKIVARGQQLRTSDDVPFLLEMLEVRREGTTVMGKSGRRQSIMMGGEITTIGAMTGCDTINDSRGGCRGW</sequence>